<dbReference type="EMBL" id="CP003876">
    <property type="protein sequence ID" value="AFU02738.1"/>
    <property type="molecule type" value="Genomic_DNA"/>
</dbReference>
<dbReference type="eggNOG" id="ENOG5033U45">
    <property type="taxonomic scope" value="Bacteria"/>
</dbReference>
<dbReference type="HOGENOM" id="CLU_756110_0_0_11"/>
<protein>
    <recommendedName>
        <fullName evidence="1">Rv3651-like N-terminal domain-containing protein</fullName>
    </recommendedName>
</protein>
<dbReference type="Proteomes" id="UP000006304">
    <property type="component" value="Chromosome"/>
</dbReference>
<gene>
    <name evidence="2" type="ORF">O3I_023915</name>
</gene>
<dbReference type="STRING" id="1133849.O3I_023915"/>
<proteinExistence type="predicted"/>
<dbReference type="InterPro" id="IPR041458">
    <property type="entry name" value="Rv3651-like_N"/>
</dbReference>
<dbReference type="Pfam" id="PF18007">
    <property type="entry name" value="Rv3651-like_N"/>
    <property type="match status" value="1"/>
</dbReference>
<dbReference type="AlphaFoldDB" id="K0ESG8"/>
<dbReference type="KEGG" id="nbr:O3I_023915"/>
<reference evidence="2 3" key="1">
    <citation type="journal article" date="2012" name="J. Bacteriol.">
        <title>Complete genome sequence of Nocardia brasiliensis HUJEG-1.</title>
        <authorList>
            <person name="Vera-Cabrera L."/>
            <person name="Ortiz-Lopez R."/>
            <person name="Elizondo-Gonzalez R."/>
            <person name="Perez-Maya A.A."/>
            <person name="Ocampo-Candiani J."/>
        </authorList>
    </citation>
    <scope>NUCLEOTIDE SEQUENCE [LARGE SCALE GENOMIC DNA]</scope>
    <source>
        <strain evidence="3">ATCC 700358</strain>
    </source>
</reference>
<accession>K0ESG8</accession>
<keyword evidence="3" id="KW-1185">Reference proteome</keyword>
<evidence type="ECO:0000259" key="1">
    <source>
        <dbReference type="Pfam" id="PF18007"/>
    </source>
</evidence>
<feature type="domain" description="Rv3651-like N-terminal" evidence="1">
    <location>
        <begin position="1"/>
        <end position="104"/>
    </location>
</feature>
<evidence type="ECO:0000313" key="2">
    <source>
        <dbReference type="EMBL" id="AFU02738.1"/>
    </source>
</evidence>
<evidence type="ECO:0000313" key="3">
    <source>
        <dbReference type="Proteomes" id="UP000006304"/>
    </source>
</evidence>
<name>K0ESG8_NOCB7</name>
<organism evidence="2 3">
    <name type="scientific">Nocardia brasiliensis (strain ATCC 700358 / HUJEG-1)</name>
    <dbReference type="NCBI Taxonomy" id="1133849"/>
    <lineage>
        <taxon>Bacteria</taxon>
        <taxon>Bacillati</taxon>
        <taxon>Actinomycetota</taxon>
        <taxon>Actinomycetes</taxon>
        <taxon>Mycobacteriales</taxon>
        <taxon>Nocardiaceae</taxon>
        <taxon>Nocardia</taxon>
    </lineage>
</organism>
<dbReference type="RefSeq" id="WP_014985593.1">
    <property type="nucleotide sequence ID" value="NC_018681.1"/>
</dbReference>
<sequence length="366" mass="40255">MTIETLTPATLSIATVGNSPRGFADCRRVLQRLLAKTPALYDGITTLGIAGIVRSVRDRAEDVEFEIPTEAGQHELLARPVFGPAGDVHAVRLWAGSLADQVPAPGGAVGVIWDLTTQTLQVPSGIASLTGLSAEEYVPTMSIAELFQRVPTFDRHAEVLDLLYDPRSGDKLQCDVTVSQRGGRPGRWRITARARADTRTYGAWLLIEDVTSDDAPLTWMTLERAGLREAHRRAGTHLAVVQVEHTSISHWLTEPAPWIRWNYLFRPVDVFHPDDRERLVDTHRPLQSGETAELVVRTLDYRGGYTPTAVSLFPYPGYANQQLAIAQLRPVRVLSGAADSDSGIGPKGYDDHLWRTMARQGPNSVS</sequence>